<proteinExistence type="predicted"/>
<feature type="domain" description="Bacterial Ig" evidence="2">
    <location>
        <begin position="909"/>
        <end position="976"/>
    </location>
</feature>
<evidence type="ECO:0000313" key="5">
    <source>
        <dbReference type="EMBL" id="QIO08278.1"/>
    </source>
</evidence>
<feature type="domain" description="Bacterial Ig" evidence="2">
    <location>
        <begin position="163"/>
        <end position="235"/>
    </location>
</feature>
<feature type="domain" description="Bacterial Ig" evidence="2">
    <location>
        <begin position="591"/>
        <end position="650"/>
    </location>
</feature>
<feature type="domain" description="Bacterial Ig" evidence="2">
    <location>
        <begin position="1147"/>
        <end position="1226"/>
    </location>
</feature>
<feature type="domain" description="Bacterial Ig" evidence="2">
    <location>
        <begin position="423"/>
        <end position="482"/>
    </location>
</feature>
<feature type="region of interest" description="Disordered" evidence="1">
    <location>
        <begin position="883"/>
        <end position="918"/>
    </location>
</feature>
<feature type="region of interest" description="Disordered" evidence="1">
    <location>
        <begin position="1302"/>
        <end position="1322"/>
    </location>
</feature>
<keyword evidence="6" id="KW-1185">Reference proteome</keyword>
<evidence type="ECO:0000256" key="1">
    <source>
        <dbReference type="SAM" id="MobiDB-lite"/>
    </source>
</evidence>
<feature type="domain" description="Bacterial Ig" evidence="2">
    <location>
        <begin position="1241"/>
        <end position="1310"/>
    </location>
</feature>
<dbReference type="RefSeq" id="WP_166322873.1">
    <property type="nucleotide sequence ID" value="NZ_CP049916.1"/>
</dbReference>
<feature type="domain" description="Biofilm-associated protein BapA-like prefix-like" evidence="4">
    <location>
        <begin position="1"/>
        <end position="128"/>
    </location>
</feature>
<feature type="domain" description="Bacterial Ig" evidence="2">
    <location>
        <begin position="1575"/>
        <end position="1644"/>
    </location>
</feature>
<feature type="region of interest" description="Disordered" evidence="1">
    <location>
        <begin position="363"/>
        <end position="409"/>
    </location>
</feature>
<feature type="domain" description="Bacterial Ig" evidence="2">
    <location>
        <begin position="665"/>
        <end position="734"/>
    </location>
</feature>
<feature type="domain" description="Bacterial Ig-like" evidence="3">
    <location>
        <begin position="1751"/>
        <end position="1832"/>
    </location>
</feature>
<dbReference type="InterPro" id="IPR041498">
    <property type="entry name" value="Big_6"/>
</dbReference>
<feature type="domain" description="Bacterial Ig" evidence="2">
    <location>
        <begin position="244"/>
        <end position="317"/>
    </location>
</feature>
<dbReference type="Proteomes" id="UP000501939">
    <property type="component" value="Chromosome"/>
</dbReference>
<feature type="region of interest" description="Disordered" evidence="1">
    <location>
        <begin position="1135"/>
        <end position="1155"/>
    </location>
</feature>
<dbReference type="NCBIfam" id="NF033510">
    <property type="entry name" value="Ca_tandemer"/>
    <property type="match status" value="20"/>
</dbReference>
<feature type="domain" description="Bacterial Ig" evidence="2">
    <location>
        <begin position="495"/>
        <end position="569"/>
    </location>
</feature>
<feature type="domain" description="Bacterial Ig" evidence="2">
    <location>
        <begin position="980"/>
        <end position="1059"/>
    </location>
</feature>
<dbReference type="InterPro" id="IPR039329">
    <property type="entry name" value="SIAE"/>
</dbReference>
<dbReference type="GO" id="GO:0001681">
    <property type="term" value="F:sialate O-acetylesterase activity"/>
    <property type="evidence" value="ECO:0007669"/>
    <property type="project" value="InterPro"/>
</dbReference>
<evidence type="ECO:0000259" key="4">
    <source>
        <dbReference type="Pfam" id="PF22783"/>
    </source>
</evidence>
<name>A0A6G8S2N1_9GAMM</name>
<feature type="compositionally biased region" description="Polar residues" evidence="1">
    <location>
        <begin position="690"/>
        <end position="706"/>
    </location>
</feature>
<dbReference type="NCBIfam" id="NF033677">
    <property type="entry name" value="biofilm_BapA_N"/>
    <property type="match status" value="1"/>
</dbReference>
<feature type="region of interest" description="Disordered" evidence="1">
    <location>
        <begin position="1067"/>
        <end position="1086"/>
    </location>
</feature>
<dbReference type="Pfam" id="PF22783">
    <property type="entry name" value="BapA_N"/>
    <property type="match status" value="1"/>
</dbReference>
<dbReference type="Gene3D" id="2.60.40.10">
    <property type="entry name" value="Immunoglobulins"/>
    <property type="match status" value="21"/>
</dbReference>
<feature type="region of interest" description="Disordered" evidence="1">
    <location>
        <begin position="147"/>
        <end position="219"/>
    </location>
</feature>
<dbReference type="Pfam" id="PF19077">
    <property type="entry name" value="Big_13"/>
    <property type="match status" value="1"/>
</dbReference>
<accession>A0A6G8S2N1</accession>
<reference evidence="5 6" key="1">
    <citation type="submission" date="2020-03" db="EMBL/GenBank/DDBJ databases">
        <authorList>
            <person name="Zhu W."/>
        </authorList>
    </citation>
    <scope>NUCLEOTIDE SEQUENCE [LARGE SCALE GENOMIC DNA]</scope>
    <source>
        <strain evidence="5 6">185</strain>
    </source>
</reference>
<feature type="domain" description="Bacterial Ig" evidence="2">
    <location>
        <begin position="1314"/>
        <end position="1393"/>
    </location>
</feature>
<dbReference type="PANTHER" id="PTHR22901">
    <property type="entry name" value="SIALATE O-ACETYLESTERASE"/>
    <property type="match status" value="1"/>
</dbReference>
<evidence type="ECO:0000259" key="2">
    <source>
        <dbReference type="Pfam" id="PF17936"/>
    </source>
</evidence>
<dbReference type="KEGG" id="alj:G8D99_04070"/>
<sequence length="1927" mass="194257">MSKISIISKTTHQVLQTLDTASEKNINLTENSAVILDIPKEDVAKITREGNSAVISLRNGETIVIQNFFNNENTADNSLAFVDDSGQMYWAEFTDANGAVTDTIKYHLIDDVEPLLYNDDNFAGLILPWLGGAAAIGGIAAAAGGGDDDNNNNNNNGGDTTPPAKPEINPINPKDPITGTGEAGGEVTVTYPDGSTSTTVVGEDGTWEVENPGNLEDGDEITAEVKDPAGNVSDKDKEIVDGIAPTTPSIDPINPKDPITGTGEEGSEVTVTYPDGSTVTTIVGEDGTWEVENPGNLEDGDEVTAEAKDPAGNVSDKDKEIVDGIAPTAPQIDPIGPKSPQITGTAEPNAKITVTYPDGTIATTTAGSDGKWSVPTPPNLKDGDEVKATAKDPAGNVSDEGKEIVDGVGPITTLNPVNLKDPITGTGEAGSTVTVTYPDGTTVTTTVNADGKWTVPNPGLQNGDEVKAVGTDKVGNIGPEVTDLVEGQLPPQPQPSAPSIDPIGPNLATITGKAEAGNKITVSFPDGTSVTTTAGADGKWSVTTPQGLKDGDVVKAIATNANGTQSNPDTEIVDGVGPTTTIDPINAIDPITGTGEPGSSVEVTYPNGDTETTTVKSDGTWQVPNPGLEDGDIVTAVGTDSVANVGPEVTEQFDGVGPATEIDPIGPNLAEITGTGEPGATVTVTYPDNSTSTTEVGSDGTWSVTTPPGLKDGDVVTAQSKDPQGNLGAPNNETVDGLGPTTEINPIGPNTPVGGTGEPGATIEVTFPNGDTETTTVEEDGTWSVANPGLEDGDEVKAIGTDKVGNQGLEATEQVDGILPITDIDPIGPNLAEITGTGLAGAIVTVTFPDGSTATATIDADGKWSVANPGNLKDGDEVTAVSSKLGNTGPIATETVDGVGPTTEIDPINANDPITGTGEKGSTVEVTYPNGTSVTTQVDADGNWTVANPGLNDGDEVKAIGTDPVGNVGPEATATVDGTAPTAPEIDPIGPNLAEITGTADPKEAGNTVTVSFPNSSPVTAIIEADGTWKVATPAGLKDGDEVKAIITDAAGNVSPEASEIVDGVGPTTNIDPINANDPITGTGEAGSTVTVTYPDGKTTATAEVDADGNWTVANPGLKDGDIVKAVATDPVGNVGPEATATVDGTAPTAPDIDPIGPNLAEITGTADPKEAGNTVTVSFPNSSPVNAIIEADGTWKVATPAGLKDGDEVKAIITDAAGNVSPEASEIVDGVGPTTNIDPINANDPITGTGEAGSTVTVTYPDGKTTATAEVDADGNWTVANPGLKDGDIVKAVATDPVGNVGPEATATVDGTAPTAPDIDPIGPNLAEITGTADPKEAGNTVTVSFPNSSPVTAIIEADGTWKVATPAGLKDGDEVKAIITDAAGNISPEASEIVDGVGPTTNIDPINAIDPITGTGEAGSTVTVTYPDGKTTATAEVDADGNWTVANPGLQDGDIVKAVATDPVGNVGPEATATVDGTAPTAPEIDPIGPNLAEITGTADPKEAGNTVTVSFPNSSPVNAIIEADGTWKVATPAGLKDGDEVKAIITDAAGNVSPEASEIVDGVGPTTNIDPINANDPITGTGEAGSTVTVTYADGKTTATAEVDADGNWTVANPGLKDGDIVKAVATDPVGNVGPEATATVDGTAPNVPEIDDVVKGDEFITGESDLGTTVVITINNGATMTTQTKADGTWSIPNPGVVNGDVITAYAVDPANNASDTTSLTVHFMTEALLEAPQAYDDVDAFVGNIAQKGLTNDDRPDFTGQGAIPGAIITLYANGQAIGSTQADADGTWKITPTDALRDGPHNFTATQTDDGIESAQSPVLDFIVDTIAPEVTQADINSAGTQVIGQTESGATVYVKDAEDNILGSSVADANGTYSVILKTPVTNGDTVQVVATDKAGNSSDAVDVRDTTHTTSIDFRCFIR</sequence>
<feature type="domain" description="Bacterial Ig" evidence="2">
    <location>
        <begin position="1835"/>
        <end position="1911"/>
    </location>
</feature>
<dbReference type="InterPro" id="IPR013783">
    <property type="entry name" value="Ig-like_fold"/>
</dbReference>
<feature type="domain" description="Bacterial Ig" evidence="2">
    <location>
        <begin position="1074"/>
        <end position="1143"/>
    </location>
</feature>
<feature type="domain" description="Bacterial Ig" evidence="2">
    <location>
        <begin position="1481"/>
        <end position="1560"/>
    </location>
</feature>
<organism evidence="5 6">
    <name type="scientific">Acinetobacter lanii</name>
    <dbReference type="NCBI Taxonomy" id="2715163"/>
    <lineage>
        <taxon>Bacteria</taxon>
        <taxon>Pseudomonadati</taxon>
        <taxon>Pseudomonadota</taxon>
        <taxon>Gammaproteobacteria</taxon>
        <taxon>Moraxellales</taxon>
        <taxon>Moraxellaceae</taxon>
        <taxon>Acinetobacter</taxon>
    </lineage>
</organism>
<feature type="region of interest" description="Disordered" evidence="1">
    <location>
        <begin position="1234"/>
        <end position="1253"/>
    </location>
</feature>
<feature type="domain" description="Bacterial Ig" evidence="2">
    <location>
        <begin position="1648"/>
        <end position="1726"/>
    </location>
</feature>
<feature type="domain" description="Bacterial Ig" evidence="2">
    <location>
        <begin position="1414"/>
        <end position="1477"/>
    </location>
</feature>
<dbReference type="InterPro" id="IPR044016">
    <property type="entry name" value="Big_13"/>
</dbReference>
<dbReference type="EMBL" id="CP049916">
    <property type="protein sequence ID" value="QIO08278.1"/>
    <property type="molecule type" value="Genomic_DNA"/>
</dbReference>
<dbReference type="Pfam" id="PF17936">
    <property type="entry name" value="Big_6"/>
    <property type="match status" value="19"/>
</dbReference>
<gene>
    <name evidence="5" type="ORF">G8D99_04070</name>
</gene>
<feature type="domain" description="Bacterial Ig" evidence="2">
    <location>
        <begin position="326"/>
        <end position="401"/>
    </location>
</feature>
<protein>
    <submittedName>
        <fullName evidence="5">BapA prefix-like domain-containing protein</fullName>
    </submittedName>
</protein>
<evidence type="ECO:0000313" key="6">
    <source>
        <dbReference type="Proteomes" id="UP000501939"/>
    </source>
</evidence>
<dbReference type="InterPro" id="IPR048051">
    <property type="entry name" value="BapA-like_prefix-like"/>
</dbReference>
<feature type="compositionally biased region" description="Basic and acidic residues" evidence="1">
    <location>
        <begin position="381"/>
        <end position="390"/>
    </location>
</feature>
<evidence type="ECO:0000259" key="3">
    <source>
        <dbReference type="Pfam" id="PF19077"/>
    </source>
</evidence>
<dbReference type="PANTHER" id="PTHR22901:SF0">
    <property type="entry name" value="SIALATE O-ACETYLESTERASE"/>
    <property type="match status" value="1"/>
</dbReference>
<feature type="region of interest" description="Disordered" evidence="1">
    <location>
        <begin position="288"/>
        <end position="317"/>
    </location>
</feature>
<feature type="compositionally biased region" description="Basic and acidic residues" evidence="1">
    <location>
        <begin position="305"/>
        <end position="317"/>
    </location>
</feature>
<feature type="domain" description="Bacterial Ig" evidence="2">
    <location>
        <begin position="751"/>
        <end position="812"/>
    </location>
</feature>
<dbReference type="GO" id="GO:0005975">
    <property type="term" value="P:carbohydrate metabolic process"/>
    <property type="evidence" value="ECO:0007669"/>
    <property type="project" value="TreeGrafter"/>
</dbReference>
<feature type="region of interest" description="Disordered" evidence="1">
    <location>
        <begin position="690"/>
        <end position="709"/>
    </location>
</feature>